<comment type="similarity">
    <text evidence="1">Belongs to the arsA ATPase family.</text>
</comment>
<evidence type="ECO:0000256" key="1">
    <source>
        <dbReference type="ARBA" id="ARBA00011040"/>
    </source>
</evidence>
<dbReference type="InterPro" id="IPR016300">
    <property type="entry name" value="ATPase_ArsA/GET3"/>
</dbReference>
<dbReference type="InterPro" id="IPR027417">
    <property type="entry name" value="P-loop_NTPase"/>
</dbReference>
<dbReference type="InterPro" id="IPR025723">
    <property type="entry name" value="ArsA/GET3_ATPase-like"/>
</dbReference>
<dbReference type="Pfam" id="PF02374">
    <property type="entry name" value="ArsA_ATPase"/>
    <property type="match status" value="1"/>
</dbReference>
<dbReference type="SUPFAM" id="SSF52540">
    <property type="entry name" value="P-loop containing nucleoside triphosphate hydrolases"/>
    <property type="match status" value="1"/>
</dbReference>
<dbReference type="Gene3D" id="3.40.50.300">
    <property type="entry name" value="P-loop containing nucleotide triphosphate hydrolases"/>
    <property type="match status" value="1"/>
</dbReference>
<dbReference type="GO" id="GO:0016887">
    <property type="term" value="F:ATP hydrolysis activity"/>
    <property type="evidence" value="ECO:0007669"/>
    <property type="project" value="InterPro"/>
</dbReference>
<dbReference type="PANTHER" id="PTHR10803">
    <property type="entry name" value="ARSENICAL PUMP-DRIVING ATPASE ARSENITE-TRANSLOCATING ATPASE"/>
    <property type="match status" value="1"/>
</dbReference>
<evidence type="ECO:0000313" key="3">
    <source>
        <dbReference type="EMBL" id="CAB4859975.1"/>
    </source>
</evidence>
<evidence type="ECO:0000259" key="2">
    <source>
        <dbReference type="Pfam" id="PF02374"/>
    </source>
</evidence>
<feature type="domain" description="ArsA/GET3 Anion-transporting ATPase-like" evidence="2">
    <location>
        <begin position="8"/>
        <end position="161"/>
    </location>
</feature>
<name>A0A6J7CSP0_9ZZZZ</name>
<gene>
    <name evidence="3" type="ORF">UFOPK3444_00120</name>
</gene>
<organism evidence="3">
    <name type="scientific">freshwater metagenome</name>
    <dbReference type="NCBI Taxonomy" id="449393"/>
    <lineage>
        <taxon>unclassified sequences</taxon>
        <taxon>metagenomes</taxon>
        <taxon>ecological metagenomes</taxon>
    </lineage>
</organism>
<dbReference type="GO" id="GO:0005524">
    <property type="term" value="F:ATP binding"/>
    <property type="evidence" value="ECO:0007669"/>
    <property type="project" value="InterPro"/>
</dbReference>
<accession>A0A6J7CSP0</accession>
<dbReference type="PANTHER" id="PTHR10803:SF3">
    <property type="entry name" value="ATPASE GET3"/>
    <property type="match status" value="1"/>
</dbReference>
<sequence>MFTTEKSELIVVTGKGGVGRTTISAALGIATASAGTSTVVCEVSQQAVIPALLGASGKPVDGVISAGPGLSAASIDPDATLRDWIRGQFGGTIAKTLGSSKSFSQLIAAAPGAAELLTITKAWELGPGRGFGKSSVDHDTVILDAPASGHGIAMLRSPRTFADIAAGGQIRKQAEKVWDLLRDETRCAIVAVTLPSELPVTETVELDGWLHDVLGRRLDLVVVNRCESHGFTSRDLGRIGASVTSGELKRAAIDVADAAADRQNEQDALIGELEDQVGAPTIRLPELSAGLTGPEIVSQLAELITAQLT</sequence>
<protein>
    <submittedName>
        <fullName evidence="3">Unannotated protein</fullName>
    </submittedName>
</protein>
<reference evidence="3" key="1">
    <citation type="submission" date="2020-05" db="EMBL/GenBank/DDBJ databases">
        <authorList>
            <person name="Chiriac C."/>
            <person name="Salcher M."/>
            <person name="Ghai R."/>
            <person name="Kavagutti S V."/>
        </authorList>
    </citation>
    <scope>NUCLEOTIDE SEQUENCE</scope>
</reference>
<dbReference type="EMBL" id="CAFBLU010000001">
    <property type="protein sequence ID" value="CAB4859975.1"/>
    <property type="molecule type" value="Genomic_DNA"/>
</dbReference>
<dbReference type="AlphaFoldDB" id="A0A6J7CSP0"/>
<proteinExistence type="inferred from homology"/>